<name>A0A811ZUI8_NYCPR</name>
<feature type="region of interest" description="Disordered" evidence="1">
    <location>
        <begin position="285"/>
        <end position="357"/>
    </location>
</feature>
<dbReference type="AlphaFoldDB" id="A0A811ZUI8"/>
<organism evidence="2 3">
    <name type="scientific">Nyctereutes procyonoides</name>
    <name type="common">Raccoon dog</name>
    <name type="synonym">Canis procyonoides</name>
    <dbReference type="NCBI Taxonomy" id="34880"/>
    <lineage>
        <taxon>Eukaryota</taxon>
        <taxon>Metazoa</taxon>
        <taxon>Chordata</taxon>
        <taxon>Craniata</taxon>
        <taxon>Vertebrata</taxon>
        <taxon>Euteleostomi</taxon>
        <taxon>Mammalia</taxon>
        <taxon>Eutheria</taxon>
        <taxon>Laurasiatheria</taxon>
        <taxon>Carnivora</taxon>
        <taxon>Caniformia</taxon>
        <taxon>Canidae</taxon>
        <taxon>Nyctereutes</taxon>
    </lineage>
</organism>
<feature type="compositionally biased region" description="Basic and acidic residues" evidence="1">
    <location>
        <begin position="346"/>
        <end position="357"/>
    </location>
</feature>
<comment type="caution">
    <text evidence="2">The sequence shown here is derived from an EMBL/GenBank/DDBJ whole genome shotgun (WGS) entry which is preliminary data.</text>
</comment>
<evidence type="ECO:0000256" key="1">
    <source>
        <dbReference type="SAM" id="MobiDB-lite"/>
    </source>
</evidence>
<proteinExistence type="predicted"/>
<protein>
    <submittedName>
        <fullName evidence="2">(raccoon dog) hypothetical protein</fullName>
    </submittedName>
</protein>
<sequence length="357" mass="36962">MWQELLGESIPGGGNRGCKGPEVGMDLMLLVAEPQEGRRTASKGEWGEVGGRGAGLQGSGACRRPWGVCSRGVTVTVAGLLRAAWMGSGCLLVPQVVAWPGWGRWRWSQGSHVVANRGRAAAQGLLSVQSCSFAPVSPPLHGPKHSNCRSAGGHLGRGRQCPGPRGHGRPMSLGCQKPAQGPHDCPASLLAEDPGGCPIKDDGPAWSPWRGFLLSWGPIASAAGEAGLCVGQRAGRPERLAPAGGRAEQKHAWAQALSVEARGPRGCPDSGRVLSASVGCYGAAWGPGGPRQRPSRGAGDCRPSAGSAPGHRGEAPPRPRQCGTRTQMLLGYKAAAGAELRRHHPFPKEGRAKGLSP</sequence>
<gene>
    <name evidence="2" type="ORF">NYPRO_LOCUS25652</name>
</gene>
<dbReference type="Proteomes" id="UP000645828">
    <property type="component" value="Unassembled WGS sequence"/>
</dbReference>
<evidence type="ECO:0000313" key="3">
    <source>
        <dbReference type="Proteomes" id="UP000645828"/>
    </source>
</evidence>
<dbReference type="EMBL" id="CAJHUB010000775">
    <property type="protein sequence ID" value="CAD7692858.1"/>
    <property type="molecule type" value="Genomic_DNA"/>
</dbReference>
<reference evidence="2" key="1">
    <citation type="submission" date="2020-12" db="EMBL/GenBank/DDBJ databases">
        <authorList>
            <consortium name="Molecular Ecology Group"/>
        </authorList>
    </citation>
    <scope>NUCLEOTIDE SEQUENCE</scope>
    <source>
        <strain evidence="2">TBG_1078</strain>
    </source>
</reference>
<keyword evidence="3" id="KW-1185">Reference proteome</keyword>
<accession>A0A811ZUI8</accession>
<evidence type="ECO:0000313" key="2">
    <source>
        <dbReference type="EMBL" id="CAD7692858.1"/>
    </source>
</evidence>